<comment type="caution">
    <text evidence="2">The sequence shown here is derived from an EMBL/GenBank/DDBJ whole genome shotgun (WGS) entry which is preliminary data.</text>
</comment>
<gene>
    <name evidence="2" type="ORF">OPV22_015285</name>
</gene>
<evidence type="ECO:0000313" key="2">
    <source>
        <dbReference type="EMBL" id="KAJ8493564.1"/>
    </source>
</evidence>
<dbReference type="AlphaFoldDB" id="A0AAV8PSC8"/>
<name>A0AAV8PSC8_ENSVE</name>
<protein>
    <submittedName>
        <fullName evidence="2">Uncharacterized protein</fullName>
    </submittedName>
</protein>
<evidence type="ECO:0000256" key="1">
    <source>
        <dbReference type="SAM" id="MobiDB-lite"/>
    </source>
</evidence>
<reference evidence="2 3" key="1">
    <citation type="submission" date="2022-12" db="EMBL/GenBank/DDBJ databases">
        <title>Chromosome-scale assembly of the Ensete ventricosum genome.</title>
        <authorList>
            <person name="Dussert Y."/>
            <person name="Stocks J."/>
            <person name="Wendawek A."/>
            <person name="Woldeyes F."/>
            <person name="Nichols R.A."/>
            <person name="Borrell J.S."/>
        </authorList>
    </citation>
    <scope>NUCLEOTIDE SEQUENCE [LARGE SCALE GENOMIC DNA]</scope>
    <source>
        <strain evidence="3">cv. Maze</strain>
        <tissue evidence="2">Seeds</tissue>
    </source>
</reference>
<feature type="compositionally biased region" description="Polar residues" evidence="1">
    <location>
        <begin position="45"/>
        <end position="57"/>
    </location>
</feature>
<organism evidence="2 3">
    <name type="scientific">Ensete ventricosum</name>
    <name type="common">Abyssinian banana</name>
    <name type="synonym">Musa ensete</name>
    <dbReference type="NCBI Taxonomy" id="4639"/>
    <lineage>
        <taxon>Eukaryota</taxon>
        <taxon>Viridiplantae</taxon>
        <taxon>Streptophyta</taxon>
        <taxon>Embryophyta</taxon>
        <taxon>Tracheophyta</taxon>
        <taxon>Spermatophyta</taxon>
        <taxon>Magnoliopsida</taxon>
        <taxon>Liliopsida</taxon>
        <taxon>Zingiberales</taxon>
        <taxon>Musaceae</taxon>
        <taxon>Ensete</taxon>
    </lineage>
</organism>
<accession>A0AAV8PSC8</accession>
<sequence>MLTNVAAEMQLKGRIVLAIENEVGDRALLPTYSGSIGEDRAIGEDTSTNGGDQSYNTLGWEAGNREGLHR</sequence>
<keyword evidence="3" id="KW-1185">Reference proteome</keyword>
<dbReference type="EMBL" id="JAQQAF010000004">
    <property type="protein sequence ID" value="KAJ8493564.1"/>
    <property type="molecule type" value="Genomic_DNA"/>
</dbReference>
<proteinExistence type="predicted"/>
<dbReference type="Proteomes" id="UP001222027">
    <property type="component" value="Unassembled WGS sequence"/>
</dbReference>
<evidence type="ECO:0000313" key="3">
    <source>
        <dbReference type="Proteomes" id="UP001222027"/>
    </source>
</evidence>
<feature type="region of interest" description="Disordered" evidence="1">
    <location>
        <begin position="34"/>
        <end position="70"/>
    </location>
</feature>